<evidence type="ECO:0008006" key="3">
    <source>
        <dbReference type="Google" id="ProtNLM"/>
    </source>
</evidence>
<dbReference type="Proteomes" id="UP000694460">
    <property type="component" value="Unassembled WGS sequence"/>
</dbReference>
<keyword evidence="2" id="KW-1185">Reference proteome</keyword>
<dbReference type="EMBL" id="JAGIOP010000002">
    <property type="protein sequence ID" value="MBP2455140.1"/>
    <property type="molecule type" value="Genomic_DNA"/>
</dbReference>
<proteinExistence type="predicted"/>
<evidence type="ECO:0000313" key="1">
    <source>
        <dbReference type="EMBL" id="MBP2455140.1"/>
    </source>
</evidence>
<dbReference type="RefSeq" id="WP_209921546.1">
    <property type="nucleotide sequence ID" value="NZ_JAGIOP010000002.1"/>
</dbReference>
<name>A0ABS5A0B3_9MYCO</name>
<evidence type="ECO:0000313" key="2">
    <source>
        <dbReference type="Proteomes" id="UP000694460"/>
    </source>
</evidence>
<organism evidence="1 2">
    <name type="scientific">Mycolicibacterium lutetiense</name>
    <dbReference type="NCBI Taxonomy" id="1641992"/>
    <lineage>
        <taxon>Bacteria</taxon>
        <taxon>Bacillati</taxon>
        <taxon>Actinomycetota</taxon>
        <taxon>Actinomycetes</taxon>
        <taxon>Mycobacteriales</taxon>
        <taxon>Mycobacteriaceae</taxon>
        <taxon>Mycolicibacterium</taxon>
    </lineage>
</organism>
<reference evidence="1 2" key="1">
    <citation type="submission" date="2021-03" db="EMBL/GenBank/DDBJ databases">
        <title>Sequencing the genomes of 1000 actinobacteria strains.</title>
        <authorList>
            <person name="Klenk H.-P."/>
        </authorList>
    </citation>
    <scope>NUCLEOTIDE SEQUENCE [LARGE SCALE GENOMIC DNA]</scope>
    <source>
        <strain evidence="1 2">DSM 46713</strain>
    </source>
</reference>
<sequence length="113" mass="13370">MAKHGPQKWCPKCETWRVIEAVKLTELGEEYHQRIELRHENIRYFRRGQQCQTCYHCWLSAEVPERLIDELVERRIALRDIKKNAEAFSKESEIAAESLARLSKSLSDLTELK</sequence>
<protein>
    <recommendedName>
        <fullName evidence="3">Transposase</fullName>
    </recommendedName>
</protein>
<accession>A0ABS5A0B3</accession>
<gene>
    <name evidence="1" type="ORF">JOF57_005053</name>
</gene>
<comment type="caution">
    <text evidence="1">The sequence shown here is derived from an EMBL/GenBank/DDBJ whole genome shotgun (WGS) entry which is preliminary data.</text>
</comment>